<feature type="compositionally biased region" description="Acidic residues" evidence="1">
    <location>
        <begin position="246"/>
        <end position="258"/>
    </location>
</feature>
<evidence type="ECO:0000313" key="2">
    <source>
        <dbReference type="EMBL" id="KAF5384704.1"/>
    </source>
</evidence>
<feature type="compositionally biased region" description="Basic and acidic residues" evidence="1">
    <location>
        <begin position="232"/>
        <end position="245"/>
    </location>
</feature>
<keyword evidence="3" id="KW-1185">Reference proteome</keyword>
<sequence length="398" mass="47084">MLLLWTKYPRRRRRRSKIMLPTLRTGIQMRLLAEDSCWMDLHPLRFSLFRDSRKRMAIDIDPDPMGSYEQRLKYALVEGYYRGLQDFMSKNYNYEQYIVPFGAYCGKRLHQVRDKPWLESFVDTLTNHLEYPLFCQAVQLWLYNPRHDEVYRDIGENLEQSHARDDRDLTREHESDNDADDSSNSMDEFIDHDTDRVDEEDEDENEAEESSTIDDEDIAAEIFMKEEDGDAEMVKGEDDPHAREEQYEDEDIESEFESEYDKNVFKTPTKKHKARSNVIYSDEEDEKDLAPSQCSQHSAGPTANDDQDMSPSKYPSDSEQEDNVVMPPPSTGDYARRRMLKSDRESEGECTYIEEEEEDLPQLSPNEPFKSPRKRGRRRKLVVSDNEYETRFKEEPFD</sequence>
<dbReference type="Proteomes" id="UP000518752">
    <property type="component" value="Unassembled WGS sequence"/>
</dbReference>
<evidence type="ECO:0000256" key="1">
    <source>
        <dbReference type="SAM" id="MobiDB-lite"/>
    </source>
</evidence>
<accession>A0A8H5HJX3</accession>
<reference evidence="2 3" key="1">
    <citation type="journal article" date="2020" name="ISME J.">
        <title>Uncovering the hidden diversity of litter-decomposition mechanisms in mushroom-forming fungi.</title>
        <authorList>
            <person name="Floudas D."/>
            <person name="Bentzer J."/>
            <person name="Ahren D."/>
            <person name="Johansson T."/>
            <person name="Persson P."/>
            <person name="Tunlid A."/>
        </authorList>
    </citation>
    <scope>NUCLEOTIDE SEQUENCE [LARGE SCALE GENOMIC DNA]</scope>
    <source>
        <strain evidence="2 3">CBS 406.79</strain>
    </source>
</reference>
<dbReference type="EMBL" id="JAACJN010000041">
    <property type="protein sequence ID" value="KAF5384704.1"/>
    <property type="molecule type" value="Genomic_DNA"/>
</dbReference>
<name>A0A8H5HJX3_9AGAR</name>
<dbReference type="AlphaFoldDB" id="A0A8H5HJX3"/>
<dbReference type="OrthoDB" id="3058629at2759"/>
<feature type="compositionally biased region" description="Basic residues" evidence="1">
    <location>
        <begin position="371"/>
        <end position="380"/>
    </location>
</feature>
<feature type="compositionally biased region" description="Polar residues" evidence="1">
    <location>
        <begin position="292"/>
        <end position="301"/>
    </location>
</feature>
<comment type="caution">
    <text evidence="2">The sequence shown here is derived from an EMBL/GenBank/DDBJ whole genome shotgun (WGS) entry which is preliminary data.</text>
</comment>
<feature type="compositionally biased region" description="Acidic residues" evidence="1">
    <location>
        <begin position="196"/>
        <end position="219"/>
    </location>
</feature>
<protein>
    <submittedName>
        <fullName evidence="2">Uncharacterized protein</fullName>
    </submittedName>
</protein>
<evidence type="ECO:0000313" key="3">
    <source>
        <dbReference type="Proteomes" id="UP000518752"/>
    </source>
</evidence>
<gene>
    <name evidence="2" type="ORF">D9757_006199</name>
</gene>
<feature type="compositionally biased region" description="Basic and acidic residues" evidence="1">
    <location>
        <begin position="162"/>
        <end position="176"/>
    </location>
</feature>
<feature type="region of interest" description="Disordered" evidence="1">
    <location>
        <begin position="162"/>
        <end position="380"/>
    </location>
</feature>
<feature type="compositionally biased region" description="Acidic residues" evidence="1">
    <location>
        <begin position="348"/>
        <end position="360"/>
    </location>
</feature>
<organism evidence="2 3">
    <name type="scientific">Collybiopsis confluens</name>
    <dbReference type="NCBI Taxonomy" id="2823264"/>
    <lineage>
        <taxon>Eukaryota</taxon>
        <taxon>Fungi</taxon>
        <taxon>Dikarya</taxon>
        <taxon>Basidiomycota</taxon>
        <taxon>Agaricomycotina</taxon>
        <taxon>Agaricomycetes</taxon>
        <taxon>Agaricomycetidae</taxon>
        <taxon>Agaricales</taxon>
        <taxon>Marasmiineae</taxon>
        <taxon>Omphalotaceae</taxon>
        <taxon>Collybiopsis</taxon>
    </lineage>
</organism>
<feature type="compositionally biased region" description="Basic and acidic residues" evidence="1">
    <location>
        <begin position="334"/>
        <end position="347"/>
    </location>
</feature>
<proteinExistence type="predicted"/>